<gene>
    <name evidence="2" type="ORF">SAMN06272737_11463</name>
</gene>
<dbReference type="PANTHER" id="PTHR38447">
    <property type="entry name" value="TRANSCRIPTION FACTOR YDEB-RELATED"/>
    <property type="match status" value="1"/>
</dbReference>
<protein>
    <submittedName>
        <fullName evidence="2">Transcriptional regulator, CarD family</fullName>
    </submittedName>
</protein>
<dbReference type="Proteomes" id="UP000198403">
    <property type="component" value="Unassembled WGS sequence"/>
</dbReference>
<dbReference type="AlphaFoldDB" id="A0A238XK85"/>
<dbReference type="Gene3D" id="1.20.58.1290">
    <property type="entry name" value="CarD-like, C-terminal domain"/>
    <property type="match status" value="1"/>
</dbReference>
<dbReference type="Gene3D" id="2.40.10.170">
    <property type="match status" value="1"/>
</dbReference>
<dbReference type="InterPro" id="IPR042215">
    <property type="entry name" value="CarD-like_C"/>
</dbReference>
<dbReference type="EMBL" id="FZNO01000014">
    <property type="protein sequence ID" value="SNR59110.1"/>
    <property type="molecule type" value="Genomic_DNA"/>
</dbReference>
<dbReference type="InterPro" id="IPR052531">
    <property type="entry name" value="CarD-like_regulator"/>
</dbReference>
<dbReference type="InterPro" id="IPR003711">
    <property type="entry name" value="CarD-like/TRCF_RID"/>
</dbReference>
<dbReference type="OrthoDB" id="4966216at2"/>
<proteinExistence type="predicted"/>
<evidence type="ECO:0000313" key="2">
    <source>
        <dbReference type="EMBL" id="SNR59110.1"/>
    </source>
</evidence>
<keyword evidence="3" id="KW-1185">Reference proteome</keyword>
<feature type="domain" description="CarD-like/TRCF RNAP-interacting" evidence="1">
    <location>
        <begin position="2"/>
        <end position="112"/>
    </location>
</feature>
<dbReference type="Pfam" id="PF21095">
    <property type="entry name" value="CarD_C"/>
    <property type="match status" value="1"/>
</dbReference>
<accession>A0A238XK85</accession>
<dbReference type="SMART" id="SM01058">
    <property type="entry name" value="CarD_TRCF"/>
    <property type="match status" value="1"/>
</dbReference>
<evidence type="ECO:0000259" key="1">
    <source>
        <dbReference type="SMART" id="SM01058"/>
    </source>
</evidence>
<dbReference type="RefSeq" id="WP_089337118.1">
    <property type="nucleotide sequence ID" value="NZ_FZNO01000014.1"/>
</dbReference>
<name>A0A238XK85_9ACTN</name>
<dbReference type="InterPro" id="IPR036101">
    <property type="entry name" value="CarD-like/TRCF_RID_sf"/>
</dbReference>
<reference evidence="2 3" key="1">
    <citation type="submission" date="2017-06" db="EMBL/GenBank/DDBJ databases">
        <authorList>
            <person name="Kim H.J."/>
            <person name="Triplett B.A."/>
        </authorList>
    </citation>
    <scope>NUCLEOTIDE SEQUENCE [LARGE SCALE GENOMIC DNA]</scope>
    <source>
        <strain evidence="2 3">DSM 44272</strain>
    </source>
</reference>
<organism evidence="2 3">
    <name type="scientific">Blastococcus mobilis</name>
    <dbReference type="NCBI Taxonomy" id="1938746"/>
    <lineage>
        <taxon>Bacteria</taxon>
        <taxon>Bacillati</taxon>
        <taxon>Actinomycetota</taxon>
        <taxon>Actinomycetes</taxon>
        <taxon>Geodermatophilales</taxon>
        <taxon>Geodermatophilaceae</taxon>
        <taxon>Blastococcus</taxon>
    </lineage>
</organism>
<dbReference type="GO" id="GO:0009303">
    <property type="term" value="P:rRNA transcription"/>
    <property type="evidence" value="ECO:0007669"/>
    <property type="project" value="TreeGrafter"/>
</dbReference>
<dbReference type="PANTHER" id="PTHR38447:SF1">
    <property type="entry name" value="RNA POLYMERASE-BINDING TRANSCRIPTION FACTOR CARD"/>
    <property type="match status" value="1"/>
</dbReference>
<dbReference type="InterPro" id="IPR048792">
    <property type="entry name" value="CarD_C"/>
</dbReference>
<dbReference type="SUPFAM" id="SSF141259">
    <property type="entry name" value="CarD-like"/>
    <property type="match status" value="1"/>
</dbReference>
<sequence length="172" mass="18920">MQFPKGRTVIHPQHGPATVVEVFSRSVNGASRDFIGLQVHRSDLRIGVPVDRADDVGLRPVSAPEQVEELLDVLRGPTGEQEETWSRRFKANQEKLRLGDLLVTAGVVRDLTRRQEERALSLGEKDQLKHARVPVLAELALALSLADEEAESLLASAINREPVAVRPDLVAS</sequence>
<dbReference type="Pfam" id="PF02559">
    <property type="entry name" value="CarD_TRCF_RID"/>
    <property type="match status" value="1"/>
</dbReference>
<evidence type="ECO:0000313" key="3">
    <source>
        <dbReference type="Proteomes" id="UP000198403"/>
    </source>
</evidence>